<evidence type="ECO:0000256" key="5">
    <source>
        <dbReference type="ARBA" id="ARBA00022723"/>
    </source>
</evidence>
<dbReference type="GO" id="GO:0006435">
    <property type="term" value="P:threonyl-tRNA aminoacylation"/>
    <property type="evidence" value="ECO:0007669"/>
    <property type="project" value="UniProtKB-UniRule"/>
</dbReference>
<dbReference type="EC" id="6.1.1.3" evidence="13"/>
<evidence type="ECO:0000256" key="4">
    <source>
        <dbReference type="ARBA" id="ARBA00022598"/>
    </source>
</evidence>
<keyword evidence="10 13" id="KW-0648">Protein biosynthesis</keyword>
<dbReference type="GO" id="GO:0016740">
    <property type="term" value="F:transferase activity"/>
    <property type="evidence" value="ECO:0007669"/>
    <property type="project" value="UniProtKB-ARBA"/>
</dbReference>
<dbReference type="AlphaFoldDB" id="X4ZWC4"/>
<keyword evidence="11 13" id="KW-0030">Aminoacyl-tRNA synthetase</keyword>
<evidence type="ECO:0000313" key="16">
    <source>
        <dbReference type="EMBL" id="AHV96563.1"/>
    </source>
</evidence>
<keyword evidence="2 13" id="KW-0963">Cytoplasm</keyword>
<dbReference type="PANTHER" id="PTHR11451:SF56">
    <property type="entry name" value="THREONINE--TRNA LIGASE 1"/>
    <property type="match status" value="1"/>
</dbReference>
<evidence type="ECO:0000259" key="15">
    <source>
        <dbReference type="PROSITE" id="PS51880"/>
    </source>
</evidence>
<comment type="catalytic activity">
    <reaction evidence="12 13">
        <text>tRNA(Thr) + L-threonine + ATP = L-threonyl-tRNA(Thr) + AMP + diphosphate + H(+)</text>
        <dbReference type="Rhea" id="RHEA:24624"/>
        <dbReference type="Rhea" id="RHEA-COMP:9670"/>
        <dbReference type="Rhea" id="RHEA-COMP:9704"/>
        <dbReference type="ChEBI" id="CHEBI:15378"/>
        <dbReference type="ChEBI" id="CHEBI:30616"/>
        <dbReference type="ChEBI" id="CHEBI:33019"/>
        <dbReference type="ChEBI" id="CHEBI:57926"/>
        <dbReference type="ChEBI" id="CHEBI:78442"/>
        <dbReference type="ChEBI" id="CHEBI:78534"/>
        <dbReference type="ChEBI" id="CHEBI:456215"/>
        <dbReference type="EC" id="6.1.1.3"/>
    </reaction>
</comment>
<evidence type="ECO:0000256" key="8">
    <source>
        <dbReference type="ARBA" id="ARBA00022840"/>
    </source>
</evidence>
<dbReference type="GO" id="GO:0046872">
    <property type="term" value="F:metal ion binding"/>
    <property type="evidence" value="ECO:0007669"/>
    <property type="project" value="UniProtKB-KW"/>
</dbReference>
<evidence type="ECO:0000256" key="1">
    <source>
        <dbReference type="ARBA" id="ARBA00008226"/>
    </source>
</evidence>
<proteinExistence type="inferred from homology"/>
<name>X4ZWC4_9BACL</name>
<dbReference type="Gene3D" id="3.10.20.30">
    <property type="match status" value="1"/>
</dbReference>
<comment type="subunit">
    <text evidence="13">Homodimer.</text>
</comment>
<dbReference type="Gene3D" id="3.30.980.10">
    <property type="entry name" value="Threonyl-trna Synthetase, Chain A, domain 2"/>
    <property type="match status" value="1"/>
</dbReference>
<dbReference type="InterPro" id="IPR012675">
    <property type="entry name" value="Beta-grasp_dom_sf"/>
</dbReference>
<feature type="domain" description="Aminoacyl-transfer RNA synthetases class-II family profile" evidence="14">
    <location>
        <begin position="271"/>
        <end position="542"/>
    </location>
</feature>
<feature type="binding site" evidence="13">
    <location>
        <position position="389"/>
    </location>
    <ligand>
        <name>Zn(2+)</name>
        <dbReference type="ChEBI" id="CHEBI:29105"/>
        <note>catalytic</note>
    </ligand>
</feature>
<dbReference type="InterPro" id="IPR033728">
    <property type="entry name" value="ThrRS_core"/>
</dbReference>
<keyword evidence="7 13" id="KW-0862">Zinc</keyword>
<dbReference type="InterPro" id="IPR004095">
    <property type="entry name" value="TGS"/>
</dbReference>
<dbReference type="InterPro" id="IPR004154">
    <property type="entry name" value="Anticodon-bd"/>
</dbReference>
<dbReference type="NCBIfam" id="TIGR00418">
    <property type="entry name" value="thrS"/>
    <property type="match status" value="1"/>
</dbReference>
<keyword evidence="8 13" id="KW-0067">ATP-binding</keyword>
<dbReference type="OrthoDB" id="9802304at2"/>
<dbReference type="InterPro" id="IPR006195">
    <property type="entry name" value="aa-tRNA-synth_II"/>
</dbReference>
<dbReference type="FunFam" id="3.40.50.800:FF:000001">
    <property type="entry name" value="Threonine--tRNA ligase"/>
    <property type="match status" value="1"/>
</dbReference>
<dbReference type="Gene3D" id="3.30.54.20">
    <property type="match status" value="1"/>
</dbReference>
<reference evidence="16 17" key="1">
    <citation type="journal article" date="2014" name="PLoS Genet.">
        <title>Comparative Genomic Analysis of N2-Fixing and Non-N2-Fixing Paenibacillus spp.: Organization, Evolution and Expression of the Nitrogen Fixation Genes.</title>
        <authorList>
            <person name="Xie J.B."/>
            <person name="Du Z."/>
            <person name="Bai L."/>
            <person name="Tian C."/>
            <person name="Zhang Y."/>
            <person name="Xie J.Y."/>
            <person name="Wang T."/>
            <person name="Liu X."/>
            <person name="Chen X."/>
            <person name="Cheng Q."/>
            <person name="Chen S."/>
            <person name="Li J."/>
        </authorList>
    </citation>
    <scope>NUCLEOTIDE SEQUENCE [LARGE SCALE GENOMIC DNA]</scope>
    <source>
        <strain evidence="16 17">T27</strain>
    </source>
</reference>
<dbReference type="InterPro" id="IPR002314">
    <property type="entry name" value="aa-tRNA-synt_IIb"/>
</dbReference>
<keyword evidence="4 13" id="KW-0436">Ligase</keyword>
<dbReference type="Gene3D" id="3.30.930.10">
    <property type="entry name" value="Bira Bifunctional Protein, Domain 2"/>
    <property type="match status" value="1"/>
</dbReference>
<keyword evidence="6 13" id="KW-0547">Nucleotide-binding</keyword>
<dbReference type="GO" id="GO:0000049">
    <property type="term" value="F:tRNA binding"/>
    <property type="evidence" value="ECO:0007669"/>
    <property type="project" value="UniProtKB-KW"/>
</dbReference>
<evidence type="ECO:0000256" key="9">
    <source>
        <dbReference type="ARBA" id="ARBA00022884"/>
    </source>
</evidence>
<evidence type="ECO:0000256" key="10">
    <source>
        <dbReference type="ARBA" id="ARBA00022917"/>
    </source>
</evidence>
<dbReference type="PRINTS" id="PR01047">
    <property type="entry name" value="TRNASYNTHTHR"/>
</dbReference>
<evidence type="ECO:0000256" key="11">
    <source>
        <dbReference type="ARBA" id="ARBA00023146"/>
    </source>
</evidence>
<evidence type="ECO:0000259" key="14">
    <source>
        <dbReference type="PROSITE" id="PS50862"/>
    </source>
</evidence>
<dbReference type="Proteomes" id="UP000019772">
    <property type="component" value="Chromosome"/>
</dbReference>
<dbReference type="Pfam" id="PF07973">
    <property type="entry name" value="tRNA_SAD"/>
    <property type="match status" value="1"/>
</dbReference>
<dbReference type="RefSeq" id="WP_025334112.1">
    <property type="nucleotide sequence ID" value="NZ_CP004078.1"/>
</dbReference>
<comment type="subcellular location">
    <subcellularLocation>
        <location evidence="13">Cytoplasm</location>
    </subcellularLocation>
</comment>
<dbReference type="EMBL" id="CP004078">
    <property type="protein sequence ID" value="AHV96563.1"/>
    <property type="molecule type" value="Genomic_DNA"/>
</dbReference>
<dbReference type="HOGENOM" id="CLU_008554_0_1_9"/>
<dbReference type="HAMAP" id="MF_00184">
    <property type="entry name" value="Thr_tRNA_synth"/>
    <property type="match status" value="1"/>
</dbReference>
<organism evidence="16 17">
    <name type="scientific">Paenibacillus sabinae T27</name>
    <dbReference type="NCBI Taxonomy" id="1268072"/>
    <lineage>
        <taxon>Bacteria</taxon>
        <taxon>Bacillati</taxon>
        <taxon>Bacillota</taxon>
        <taxon>Bacilli</taxon>
        <taxon>Bacillales</taxon>
        <taxon>Paenibacillaceae</taxon>
        <taxon>Paenibacillus</taxon>
    </lineage>
</organism>
<dbReference type="SUPFAM" id="SSF55186">
    <property type="entry name" value="ThrRS/AlaRS common domain"/>
    <property type="match status" value="1"/>
</dbReference>
<dbReference type="InterPro" id="IPR012676">
    <property type="entry name" value="TGS-like"/>
</dbReference>
<dbReference type="GO" id="GO:0005524">
    <property type="term" value="F:ATP binding"/>
    <property type="evidence" value="ECO:0007669"/>
    <property type="project" value="UniProtKB-UniRule"/>
</dbReference>
<sequence>MAVSIKLPDGSVREYAEGSSIEDVASSISSGLRKNAAAGKLNGVIVDLSAKLGDGDLVEIVTLDSPDGLEVIRHSTAHLMAQAVKRLFGAKEVKLGVGPTIEDGFYYDMDLEYPLNPEDLQKIEKEMERIVSENLPIVRKEVSRKEALDLFGELGDPYKIELIEALPEDSVITIYEQGEFFDLCRGPHLPSTGKIKVFKLMNVAGAYWRGDAKNKMLQRVYGTAWVKKAQLDEYLRLLEEAKKRDHRKLGKELEIFTFNQLVGQGLPIWLPKGAKLRSILERYIVDLEASLGYQHVYTPVLGNVDLYKTSGHWEHYQEDMFPKMTIDTEEFVLRPMNCPHHMMVYKSSMHSYRDLPIRIAELGTMHRYEMSGALTGLHRVRSMTLNDSHIFCRLDQIKGEFKRVLELVKQVYSDFGINDYRFRLSYRDPADTEKYFQDDNMWETAQRMLREVVEDEGLPFYEAEGEAAFYGPKLDVQIKTALGKEETLSTVQIDFLLPERFELEYVGDDGQKHRPVVLHRGVLSTMERFVAFLLENFAGSLPLWLSPQQVKVIPVSSAFDDYAGEVVDKLRLRGLRAEADLRNEKLGYKIREAQLEKLPYMFIVGENEKNGGSVSVRKRGEGDIGAKLLDEVIDSLAAEVSNKSIF</sequence>
<evidence type="ECO:0000313" key="17">
    <source>
        <dbReference type="Proteomes" id="UP000019772"/>
    </source>
</evidence>
<feature type="binding site" evidence="13">
    <location>
        <position position="519"/>
    </location>
    <ligand>
        <name>Zn(2+)</name>
        <dbReference type="ChEBI" id="CHEBI:29105"/>
        <note>catalytic</note>
    </ligand>
</feature>
<dbReference type="CDD" id="cd00860">
    <property type="entry name" value="ThrRS_anticodon"/>
    <property type="match status" value="1"/>
</dbReference>
<dbReference type="PATRIC" id="fig|1268072.3.peg.1696"/>
<dbReference type="GO" id="GO:0005737">
    <property type="term" value="C:cytoplasm"/>
    <property type="evidence" value="ECO:0007669"/>
    <property type="project" value="UniProtKB-SubCell"/>
</dbReference>
<evidence type="ECO:0000256" key="6">
    <source>
        <dbReference type="ARBA" id="ARBA00022741"/>
    </source>
</evidence>
<dbReference type="CDD" id="cd01667">
    <property type="entry name" value="TGS_ThrRS"/>
    <property type="match status" value="1"/>
</dbReference>
<dbReference type="STRING" id="1268072.PSAB_08155"/>
<dbReference type="InterPro" id="IPR036621">
    <property type="entry name" value="Anticodon-bd_dom_sf"/>
</dbReference>
<dbReference type="Pfam" id="PF02824">
    <property type="entry name" value="TGS"/>
    <property type="match status" value="1"/>
</dbReference>
<dbReference type="FunFam" id="3.30.980.10:FF:000005">
    <property type="entry name" value="Threonyl-tRNA synthetase, mitochondrial"/>
    <property type="match status" value="1"/>
</dbReference>
<evidence type="ECO:0000256" key="13">
    <source>
        <dbReference type="HAMAP-Rule" id="MF_00184"/>
    </source>
</evidence>
<dbReference type="eggNOG" id="COG0441">
    <property type="taxonomic scope" value="Bacteria"/>
</dbReference>
<dbReference type="FunFam" id="3.30.54.20:FF:000002">
    <property type="entry name" value="Threonine--tRNA ligase"/>
    <property type="match status" value="1"/>
</dbReference>
<dbReference type="SUPFAM" id="SSF52954">
    <property type="entry name" value="Class II aaRS ABD-related"/>
    <property type="match status" value="1"/>
</dbReference>
<accession>X4ZWC4</accession>
<feature type="domain" description="TGS" evidence="15">
    <location>
        <begin position="1"/>
        <end position="62"/>
    </location>
</feature>
<dbReference type="SUPFAM" id="SSF55681">
    <property type="entry name" value="Class II aaRS and biotin synthetases"/>
    <property type="match status" value="1"/>
</dbReference>
<evidence type="ECO:0000256" key="3">
    <source>
        <dbReference type="ARBA" id="ARBA00022555"/>
    </source>
</evidence>
<dbReference type="CDD" id="cd00771">
    <property type="entry name" value="ThrRS_core"/>
    <property type="match status" value="1"/>
</dbReference>
<keyword evidence="3 13" id="KW-0820">tRNA-binding</keyword>
<evidence type="ECO:0000256" key="7">
    <source>
        <dbReference type="ARBA" id="ARBA00022833"/>
    </source>
</evidence>
<gene>
    <name evidence="13 16" type="primary">thrS</name>
    <name evidence="16" type="ORF">PSAB_08155</name>
</gene>
<evidence type="ECO:0000256" key="12">
    <source>
        <dbReference type="ARBA" id="ARBA00049515"/>
    </source>
</evidence>
<dbReference type="InterPro" id="IPR012947">
    <property type="entry name" value="tRNA_SAD"/>
</dbReference>
<keyword evidence="5 13" id="KW-0479">Metal-binding</keyword>
<dbReference type="PANTHER" id="PTHR11451">
    <property type="entry name" value="THREONINE-TRNA LIGASE"/>
    <property type="match status" value="1"/>
</dbReference>
<dbReference type="GO" id="GO:0140096">
    <property type="term" value="F:catalytic activity, acting on a protein"/>
    <property type="evidence" value="ECO:0007669"/>
    <property type="project" value="UniProtKB-ARBA"/>
</dbReference>
<comment type="similarity">
    <text evidence="1 13">Belongs to the class-II aminoacyl-tRNA synthetase family.</text>
</comment>
<feature type="binding site" evidence="13">
    <location>
        <position position="338"/>
    </location>
    <ligand>
        <name>Zn(2+)</name>
        <dbReference type="ChEBI" id="CHEBI:29105"/>
        <note>catalytic</note>
    </ligand>
</feature>
<dbReference type="Pfam" id="PF03129">
    <property type="entry name" value="HGTP_anticodon"/>
    <property type="match status" value="1"/>
</dbReference>
<dbReference type="PROSITE" id="PS51880">
    <property type="entry name" value="TGS"/>
    <property type="match status" value="1"/>
</dbReference>
<dbReference type="Pfam" id="PF00587">
    <property type="entry name" value="tRNA-synt_2b"/>
    <property type="match status" value="1"/>
</dbReference>
<keyword evidence="17" id="KW-1185">Reference proteome</keyword>
<dbReference type="InterPro" id="IPR018163">
    <property type="entry name" value="Thr/Ala-tRNA-synth_IIc_edit"/>
</dbReference>
<dbReference type="Gene3D" id="3.40.50.800">
    <property type="entry name" value="Anticodon-binding domain"/>
    <property type="match status" value="1"/>
</dbReference>
<protein>
    <recommendedName>
        <fullName evidence="13">Threonine--tRNA ligase</fullName>
        <ecNumber evidence="13">6.1.1.3</ecNumber>
    </recommendedName>
    <alternativeName>
        <fullName evidence="13">Threonyl-tRNA synthetase</fullName>
        <shortName evidence="13">ThrRS</shortName>
    </alternativeName>
</protein>
<dbReference type="PROSITE" id="PS50862">
    <property type="entry name" value="AA_TRNA_LIGASE_II"/>
    <property type="match status" value="1"/>
</dbReference>
<evidence type="ECO:0000256" key="2">
    <source>
        <dbReference type="ARBA" id="ARBA00022490"/>
    </source>
</evidence>
<dbReference type="FunFam" id="3.30.930.10:FF:000002">
    <property type="entry name" value="Threonine--tRNA ligase"/>
    <property type="match status" value="1"/>
</dbReference>
<keyword evidence="9 13" id="KW-0694">RNA-binding</keyword>
<comment type="cofactor">
    <cofactor evidence="13">
        <name>Zn(2+)</name>
        <dbReference type="ChEBI" id="CHEBI:29105"/>
    </cofactor>
    <text evidence="13">Binds 1 zinc ion per subunit.</text>
</comment>
<dbReference type="InterPro" id="IPR045864">
    <property type="entry name" value="aa-tRNA-synth_II/BPL/LPL"/>
</dbReference>
<dbReference type="KEGG" id="psab:PSAB_08155"/>
<dbReference type="InterPro" id="IPR047246">
    <property type="entry name" value="ThrRS_anticodon"/>
</dbReference>
<dbReference type="GO" id="GO:0004829">
    <property type="term" value="F:threonine-tRNA ligase activity"/>
    <property type="evidence" value="ECO:0007669"/>
    <property type="project" value="UniProtKB-UniRule"/>
</dbReference>
<dbReference type="InterPro" id="IPR002320">
    <property type="entry name" value="Thr-tRNA-ligase_IIa"/>
</dbReference>
<dbReference type="SUPFAM" id="SSF81271">
    <property type="entry name" value="TGS-like"/>
    <property type="match status" value="1"/>
</dbReference>
<comment type="caution">
    <text evidence="13">Lacks conserved residue(s) required for the propagation of feature annotation.</text>
</comment>
<dbReference type="SMART" id="SM00863">
    <property type="entry name" value="tRNA_SAD"/>
    <property type="match status" value="1"/>
</dbReference>